<dbReference type="Pfam" id="PF18029">
    <property type="entry name" value="Glyoxalase_6"/>
    <property type="match status" value="1"/>
</dbReference>
<feature type="domain" description="VOC" evidence="1">
    <location>
        <begin position="4"/>
        <end position="114"/>
    </location>
</feature>
<dbReference type="CDD" id="cd06587">
    <property type="entry name" value="VOC"/>
    <property type="match status" value="1"/>
</dbReference>
<dbReference type="PANTHER" id="PTHR35908">
    <property type="entry name" value="HYPOTHETICAL FUSION PROTEIN"/>
    <property type="match status" value="1"/>
</dbReference>
<keyword evidence="3" id="KW-1185">Reference proteome</keyword>
<dbReference type="InterPro" id="IPR029068">
    <property type="entry name" value="Glyas_Bleomycin-R_OHBP_Dase"/>
</dbReference>
<dbReference type="PROSITE" id="PS51819">
    <property type="entry name" value="VOC"/>
    <property type="match status" value="1"/>
</dbReference>
<reference evidence="3" key="1">
    <citation type="journal article" date="2019" name="Int. J. Syst. Evol. Microbiol.">
        <title>The Global Catalogue of Microorganisms (GCM) 10K type strain sequencing project: providing services to taxonomists for standard genome sequencing and annotation.</title>
        <authorList>
            <consortium name="The Broad Institute Genomics Platform"/>
            <consortium name="The Broad Institute Genome Sequencing Center for Infectious Disease"/>
            <person name="Wu L."/>
            <person name="Ma J."/>
        </authorList>
    </citation>
    <scope>NUCLEOTIDE SEQUENCE [LARGE SCALE GENOMIC DNA]</scope>
    <source>
        <strain evidence="3">DFY28</strain>
    </source>
</reference>
<sequence>MSLDIGHVTINSTDAIALAAWWAEVLGGTVEDPYGGWFVKVNLPTGPGVAVQKVENPMPGGRVHLDLVAEDLAVETERLLALGARVVAERGEPGGFRWTVFADVDGNEFCVVPG</sequence>
<name>A0ABW1R2B5_9ACTN</name>
<accession>A0ABW1R2B5</accession>
<evidence type="ECO:0000313" key="2">
    <source>
        <dbReference type="EMBL" id="MFC6154220.1"/>
    </source>
</evidence>
<dbReference type="RefSeq" id="WP_128221595.1">
    <property type="nucleotide sequence ID" value="NZ_CP034929.1"/>
</dbReference>
<evidence type="ECO:0000313" key="3">
    <source>
        <dbReference type="Proteomes" id="UP001596098"/>
    </source>
</evidence>
<dbReference type="SUPFAM" id="SSF54593">
    <property type="entry name" value="Glyoxalase/Bleomycin resistance protein/Dihydroxybiphenyl dioxygenase"/>
    <property type="match status" value="1"/>
</dbReference>
<evidence type="ECO:0000259" key="1">
    <source>
        <dbReference type="PROSITE" id="PS51819"/>
    </source>
</evidence>
<comment type="caution">
    <text evidence="2">The sequence shown here is derived from an EMBL/GenBank/DDBJ whole genome shotgun (WGS) entry which is preliminary data.</text>
</comment>
<dbReference type="InterPro" id="IPR037523">
    <property type="entry name" value="VOC_core"/>
</dbReference>
<dbReference type="Gene3D" id="3.10.180.10">
    <property type="entry name" value="2,3-Dihydroxybiphenyl 1,2-Dioxygenase, domain 1"/>
    <property type="match status" value="1"/>
</dbReference>
<protein>
    <submittedName>
        <fullName evidence="2">VOC family protein</fullName>
    </submittedName>
</protein>
<dbReference type="PANTHER" id="PTHR35908:SF1">
    <property type="entry name" value="CONSERVED PROTEIN"/>
    <property type="match status" value="1"/>
</dbReference>
<dbReference type="Proteomes" id="UP001596098">
    <property type="component" value="Unassembled WGS sequence"/>
</dbReference>
<organism evidence="2 3">
    <name type="scientific">Nocardioides yefusunii</name>
    <dbReference type="NCBI Taxonomy" id="2500546"/>
    <lineage>
        <taxon>Bacteria</taxon>
        <taxon>Bacillati</taxon>
        <taxon>Actinomycetota</taxon>
        <taxon>Actinomycetes</taxon>
        <taxon>Propionibacteriales</taxon>
        <taxon>Nocardioidaceae</taxon>
        <taxon>Nocardioides</taxon>
    </lineage>
</organism>
<dbReference type="InterPro" id="IPR041581">
    <property type="entry name" value="Glyoxalase_6"/>
</dbReference>
<dbReference type="EMBL" id="JBHSQI010000005">
    <property type="protein sequence ID" value="MFC6154220.1"/>
    <property type="molecule type" value="Genomic_DNA"/>
</dbReference>
<gene>
    <name evidence="2" type="ORF">ACFPWU_11185</name>
</gene>
<proteinExistence type="predicted"/>